<reference evidence="1" key="1">
    <citation type="journal article" date="2021" name="Genome Biol. Evol.">
        <title>A High-Quality Reference Genome for a Parasitic Bivalve with Doubly Uniparental Inheritance (Bivalvia: Unionida).</title>
        <authorList>
            <person name="Smith C.H."/>
        </authorList>
    </citation>
    <scope>NUCLEOTIDE SEQUENCE</scope>
    <source>
        <strain evidence="1">CHS0354</strain>
    </source>
</reference>
<keyword evidence="2" id="KW-1185">Reference proteome</keyword>
<evidence type="ECO:0000313" key="1">
    <source>
        <dbReference type="EMBL" id="KAK3602135.1"/>
    </source>
</evidence>
<gene>
    <name evidence="1" type="ORF">CHS0354_036876</name>
</gene>
<reference evidence="1" key="3">
    <citation type="submission" date="2023-05" db="EMBL/GenBank/DDBJ databases">
        <authorList>
            <person name="Smith C.H."/>
        </authorList>
    </citation>
    <scope>NUCLEOTIDE SEQUENCE</scope>
    <source>
        <strain evidence="1">CHS0354</strain>
        <tissue evidence="1">Mantle</tissue>
    </source>
</reference>
<dbReference type="Proteomes" id="UP001195483">
    <property type="component" value="Unassembled WGS sequence"/>
</dbReference>
<comment type="caution">
    <text evidence="1">The sequence shown here is derived from an EMBL/GenBank/DDBJ whole genome shotgun (WGS) entry which is preliminary data.</text>
</comment>
<organism evidence="1 2">
    <name type="scientific">Potamilus streckersoni</name>
    <dbReference type="NCBI Taxonomy" id="2493646"/>
    <lineage>
        <taxon>Eukaryota</taxon>
        <taxon>Metazoa</taxon>
        <taxon>Spiralia</taxon>
        <taxon>Lophotrochozoa</taxon>
        <taxon>Mollusca</taxon>
        <taxon>Bivalvia</taxon>
        <taxon>Autobranchia</taxon>
        <taxon>Heteroconchia</taxon>
        <taxon>Palaeoheterodonta</taxon>
        <taxon>Unionida</taxon>
        <taxon>Unionoidea</taxon>
        <taxon>Unionidae</taxon>
        <taxon>Ambleminae</taxon>
        <taxon>Lampsilini</taxon>
        <taxon>Potamilus</taxon>
    </lineage>
</organism>
<protein>
    <submittedName>
        <fullName evidence="1">Uncharacterized protein</fullName>
    </submittedName>
</protein>
<accession>A0AAE0T1L6</accession>
<name>A0AAE0T1L6_9BIVA</name>
<dbReference type="AlphaFoldDB" id="A0AAE0T1L6"/>
<reference evidence="1" key="2">
    <citation type="journal article" date="2021" name="Genome Biol. Evol.">
        <title>Developing a high-quality reference genome for a parasitic bivalve with doubly uniparental inheritance (Bivalvia: Unionida).</title>
        <authorList>
            <person name="Smith C.H."/>
        </authorList>
    </citation>
    <scope>NUCLEOTIDE SEQUENCE</scope>
    <source>
        <strain evidence="1">CHS0354</strain>
        <tissue evidence="1">Mantle</tissue>
    </source>
</reference>
<dbReference type="EMBL" id="JAEAOA010002159">
    <property type="protein sequence ID" value="KAK3602135.1"/>
    <property type="molecule type" value="Genomic_DNA"/>
</dbReference>
<sequence length="173" mass="19130">MNAHFNTTILLINELIPEGVFQPSDVSKRAILPFIGEIGKHLFGLATTGDVATLASHINMLTRQNNKMLGALAQHGGDFSSYISQVDHRFNNMLAAIGQNSKTLLLLEQALLDTEENIRYQYQKSEEVIATQMLESQQIRHELEKLQIATAEFAAGKLPAILIPPHVLAESIN</sequence>
<evidence type="ECO:0000313" key="2">
    <source>
        <dbReference type="Proteomes" id="UP001195483"/>
    </source>
</evidence>
<proteinExistence type="predicted"/>